<comment type="caution">
    <text evidence="1">The sequence shown here is derived from an EMBL/GenBank/DDBJ whole genome shotgun (WGS) entry which is preliminary data.</text>
</comment>
<dbReference type="AlphaFoldDB" id="W1XZL2"/>
<accession>W1XZL2</accession>
<reference evidence="1" key="1">
    <citation type="submission" date="2013-12" db="EMBL/GenBank/DDBJ databases">
        <title>A Varibaculum cambriense genome reconstructed from a premature infant gut community with otherwise low bacterial novelty that shifts toward anaerobic metabolism during the third week of life.</title>
        <authorList>
            <person name="Brown C.T."/>
            <person name="Sharon I."/>
            <person name="Thomas B.C."/>
            <person name="Castelle C.J."/>
            <person name="Morowitz M.J."/>
            <person name="Banfield J.F."/>
        </authorList>
    </citation>
    <scope>NUCLEOTIDE SEQUENCE</scope>
</reference>
<feature type="non-terminal residue" evidence="1">
    <location>
        <position position="89"/>
    </location>
</feature>
<name>W1XZL2_9ZZZZ</name>
<feature type="non-terminal residue" evidence="1">
    <location>
        <position position="1"/>
    </location>
</feature>
<gene>
    <name evidence="1" type="ORF">Q604_UNBC11285G0001</name>
</gene>
<sequence>AQFWQYMTKNIQSILSECAFDKASFSRFDRKEFDIMLMNEKKTSRYGKGFIAYLNTVVVLALRKIFSQQAQYKPFFHIFDTPLLGLDEG</sequence>
<dbReference type="EMBL" id="AZMM01011285">
    <property type="protein sequence ID" value="ETJ34289.1"/>
    <property type="molecule type" value="Genomic_DNA"/>
</dbReference>
<evidence type="ECO:0000313" key="1">
    <source>
        <dbReference type="EMBL" id="ETJ34289.1"/>
    </source>
</evidence>
<organism evidence="1">
    <name type="scientific">human gut metagenome</name>
    <dbReference type="NCBI Taxonomy" id="408170"/>
    <lineage>
        <taxon>unclassified sequences</taxon>
        <taxon>metagenomes</taxon>
        <taxon>organismal metagenomes</taxon>
    </lineage>
</organism>
<proteinExistence type="predicted"/>
<protein>
    <submittedName>
        <fullName evidence="1">Uncharacterized protein</fullName>
    </submittedName>
</protein>